<comment type="similarity">
    <text evidence="1">Belongs to the Iojap/RsfS family.</text>
</comment>
<dbReference type="PANTHER" id="PTHR21043:SF0">
    <property type="entry name" value="MITOCHONDRIAL ASSEMBLY OF RIBOSOMAL LARGE SUBUNIT PROTEIN 1"/>
    <property type="match status" value="1"/>
</dbReference>
<reference evidence="3" key="1">
    <citation type="submission" date="2009-12" db="EMBL/GenBank/DDBJ databases">
        <title>Sequence of Clostridiales genomosp. BVAB3 str. UPII9-5.</title>
        <authorList>
            <person name="Madupu R."/>
            <person name="Durkin A.S."/>
            <person name="Torralba M."/>
            <person name="Methe B."/>
            <person name="Sutton G.G."/>
            <person name="Strausberg R.L."/>
            <person name="Nelson K.E."/>
        </authorList>
    </citation>
    <scope>NUCLEOTIDE SEQUENCE [LARGE SCALE GENOMIC DNA]</scope>
    <source>
        <strain evidence="3">W1219</strain>
    </source>
</reference>
<dbReference type="InterPro" id="IPR043519">
    <property type="entry name" value="NT_sf"/>
</dbReference>
<dbReference type="Pfam" id="PF02410">
    <property type="entry name" value="RsfS"/>
    <property type="match status" value="1"/>
</dbReference>
<dbReference type="GO" id="GO:0017148">
    <property type="term" value="P:negative regulation of translation"/>
    <property type="evidence" value="ECO:0007669"/>
    <property type="project" value="TreeGrafter"/>
</dbReference>
<gene>
    <name evidence="2" type="ORF">HMPREF9013_0779</name>
</gene>
<dbReference type="NCBIfam" id="TIGR00090">
    <property type="entry name" value="rsfS_iojap_ybeB"/>
    <property type="match status" value="1"/>
</dbReference>
<dbReference type="STRING" id="679192.HMPREF9013_0779"/>
<dbReference type="PANTHER" id="PTHR21043">
    <property type="entry name" value="IOJAP SUPERFAMILY ORTHOLOG"/>
    <property type="match status" value="1"/>
</dbReference>
<dbReference type="EMBL" id="ADFR01000002">
    <property type="protein sequence ID" value="EFC06086.1"/>
    <property type="molecule type" value="Genomic_DNA"/>
</dbReference>
<comment type="caution">
    <text evidence="2">The sequence shown here is derived from an EMBL/GenBank/DDBJ whole genome shotgun (WGS) entry which is preliminary data.</text>
</comment>
<evidence type="ECO:0000313" key="2">
    <source>
        <dbReference type="EMBL" id="EFC06086.1"/>
    </source>
</evidence>
<dbReference type="Proteomes" id="UP000005017">
    <property type="component" value="Unassembled WGS sequence"/>
</dbReference>
<dbReference type="SUPFAM" id="SSF81301">
    <property type="entry name" value="Nucleotidyltransferase"/>
    <property type="match status" value="1"/>
</dbReference>
<proteinExistence type="inferred from homology"/>
<protein>
    <submittedName>
        <fullName evidence="2">Iojap-like protein</fullName>
    </submittedName>
</protein>
<dbReference type="GO" id="GO:0090071">
    <property type="term" value="P:negative regulation of ribosome biogenesis"/>
    <property type="evidence" value="ECO:0007669"/>
    <property type="project" value="TreeGrafter"/>
</dbReference>
<accession>D2MM10</accession>
<dbReference type="AlphaFoldDB" id="D2MM10"/>
<dbReference type="InterPro" id="IPR004394">
    <property type="entry name" value="Iojap/RsfS/C7orf30"/>
</dbReference>
<dbReference type="eggNOG" id="COG0799">
    <property type="taxonomic scope" value="Bacteria"/>
</dbReference>
<name>D2MM10_9FIRM</name>
<evidence type="ECO:0000256" key="1">
    <source>
        <dbReference type="ARBA" id="ARBA00010574"/>
    </source>
</evidence>
<evidence type="ECO:0000313" key="3">
    <source>
        <dbReference type="Proteomes" id="UP000005017"/>
    </source>
</evidence>
<organism evidence="2 3">
    <name type="scientific">Bulleidia extructa W1219</name>
    <dbReference type="NCBI Taxonomy" id="679192"/>
    <lineage>
        <taxon>Bacteria</taxon>
        <taxon>Bacillati</taxon>
        <taxon>Bacillota</taxon>
        <taxon>Erysipelotrichia</taxon>
        <taxon>Erysipelotrichales</taxon>
        <taxon>Erysipelotrichaceae</taxon>
        <taxon>Bulleidia</taxon>
    </lineage>
</organism>
<sequence>MREVCSYTDYFVIVTAKNLRHLSSLLNDCEKELDRLRQPYHQEGERGSSWLLLDAQDFMVHFFLAESRNQYRLEALWADQPQYQIEEMLTK</sequence>
<dbReference type="GO" id="GO:0043023">
    <property type="term" value="F:ribosomal large subunit binding"/>
    <property type="evidence" value="ECO:0007669"/>
    <property type="project" value="TreeGrafter"/>
</dbReference>
<keyword evidence="3" id="KW-1185">Reference proteome</keyword>
<dbReference type="Gene3D" id="3.30.460.10">
    <property type="entry name" value="Beta Polymerase, domain 2"/>
    <property type="match status" value="1"/>
</dbReference>